<evidence type="ECO:0000256" key="8">
    <source>
        <dbReference type="ARBA" id="ARBA00023157"/>
    </source>
</evidence>
<dbReference type="FunFam" id="1.20.58.390:FF:000008">
    <property type="entry name" value="Cholinergic receptor nicotinic beta 4 subunit"/>
    <property type="match status" value="1"/>
</dbReference>
<evidence type="ECO:0000256" key="11">
    <source>
        <dbReference type="ARBA" id="ARBA00023286"/>
    </source>
</evidence>
<keyword evidence="1 17" id="KW-0813">Transport</keyword>
<dbReference type="InterPro" id="IPR036719">
    <property type="entry name" value="Neuro-gated_channel_TM_sf"/>
</dbReference>
<reference evidence="20" key="3">
    <citation type="submission" date="2025-09" db="UniProtKB">
        <authorList>
            <consortium name="Ensembl"/>
        </authorList>
    </citation>
    <scope>IDENTIFICATION</scope>
</reference>
<dbReference type="Proteomes" id="UP000314982">
    <property type="component" value="Unassembled WGS sequence"/>
</dbReference>
<dbReference type="InterPro" id="IPR036734">
    <property type="entry name" value="Neur_chan_lig-bd_sf"/>
</dbReference>
<evidence type="ECO:0000259" key="18">
    <source>
        <dbReference type="Pfam" id="PF02931"/>
    </source>
</evidence>
<keyword evidence="6 17" id="KW-0406">Ion transport</keyword>
<feature type="domain" description="Neurotransmitter-gated ion-channel transmembrane" evidence="19">
    <location>
        <begin position="230"/>
        <end position="324"/>
    </location>
</feature>
<keyword evidence="3 17" id="KW-0812">Transmembrane</keyword>
<comment type="catalytic activity">
    <reaction evidence="15">
        <text>Na(+)(in) = Na(+)(out)</text>
        <dbReference type="Rhea" id="RHEA:34963"/>
        <dbReference type="ChEBI" id="CHEBI:29101"/>
    </reaction>
</comment>
<comment type="similarity">
    <text evidence="17">Belongs to the ligand-gated ion channel (TC 1.A.9) family.</text>
</comment>
<dbReference type="PROSITE" id="PS00236">
    <property type="entry name" value="NEUROTR_ION_CHANNEL"/>
    <property type="match status" value="1"/>
</dbReference>
<dbReference type="GO" id="GO:0022848">
    <property type="term" value="F:acetylcholine-gated monoatomic cation-selective channel activity"/>
    <property type="evidence" value="ECO:0007669"/>
    <property type="project" value="InterPro"/>
</dbReference>
<dbReference type="InterPro" id="IPR018000">
    <property type="entry name" value="Neurotransmitter_ion_chnl_CS"/>
</dbReference>
<dbReference type="Pfam" id="PF02932">
    <property type="entry name" value="Neur_chan_memb"/>
    <property type="match status" value="2"/>
</dbReference>
<evidence type="ECO:0000256" key="15">
    <source>
        <dbReference type="ARBA" id="ARBA00036239"/>
    </source>
</evidence>
<sequence>HETWDQHFTCSALGAEIEERLVTHLLSPERYNKLIRPAVNKSQQVTIHIQVSLAQLINVNEREQIMTTNCWLTQVWNDYRLVWDPEEYEGIKKVRLPSQHIWLPDIVLYNNADGNYEVSFYSNALVSNNGEVYWLPPAIYKSACKIEVRDFPFDQQNCTLKFRSWTYDHTEIDLILLSDFASRDDFKPSGEWDIVSLPGRKNEDPSDITYLDITYDFIIKRKPLFYTINLIIPCVLITSLAILVFYLPSDCGEKMTLCISVLLALTVFLLLISKIVPPTSLAVPLIGKYLMFAMVLVTFSIVTSVCVLNVHHRTPSTHTMPRWVIEDWKYVAMVIDRLFLWIFVFVCITGTLGLFMQPLFQSYNTPTPSLLKG</sequence>
<keyword evidence="10" id="KW-0325">Glycoprotein</keyword>
<evidence type="ECO:0000256" key="7">
    <source>
        <dbReference type="ARBA" id="ARBA00023136"/>
    </source>
</evidence>
<evidence type="ECO:0000256" key="6">
    <source>
        <dbReference type="ARBA" id="ARBA00023065"/>
    </source>
</evidence>
<dbReference type="SUPFAM" id="SSF63712">
    <property type="entry name" value="Nicotinic receptor ligand binding domain-like"/>
    <property type="match status" value="1"/>
</dbReference>
<dbReference type="Gene3D" id="1.20.58.390">
    <property type="entry name" value="Neurotransmitter-gated ion-channel transmembrane domain"/>
    <property type="match status" value="1"/>
</dbReference>
<keyword evidence="5" id="KW-0770">Synapse</keyword>
<dbReference type="Ensembl" id="ENSHHUT00000077756.1">
    <property type="protein sequence ID" value="ENSHHUP00000075289.1"/>
    <property type="gene ID" value="ENSHHUG00000044069.1"/>
</dbReference>
<evidence type="ECO:0000256" key="9">
    <source>
        <dbReference type="ARBA" id="ARBA00023170"/>
    </source>
</evidence>
<evidence type="ECO:0000256" key="10">
    <source>
        <dbReference type="ARBA" id="ARBA00023180"/>
    </source>
</evidence>
<dbReference type="PANTHER" id="PTHR18945">
    <property type="entry name" value="NEUROTRANSMITTER GATED ION CHANNEL"/>
    <property type="match status" value="1"/>
</dbReference>
<dbReference type="FunFam" id="2.70.170.10:FF:000006">
    <property type="entry name" value="Cholinergic receptor nicotinic beta 2 subunit"/>
    <property type="match status" value="1"/>
</dbReference>
<feature type="domain" description="Neurotransmitter-gated ion-channel transmembrane" evidence="19">
    <location>
        <begin position="325"/>
        <end position="355"/>
    </location>
</feature>
<dbReference type="GO" id="GO:0004888">
    <property type="term" value="F:transmembrane signaling receptor activity"/>
    <property type="evidence" value="ECO:0007669"/>
    <property type="project" value="InterPro"/>
</dbReference>
<dbReference type="CDD" id="cd19064">
    <property type="entry name" value="LGIC_TM_nAChR"/>
    <property type="match status" value="1"/>
</dbReference>
<evidence type="ECO:0000313" key="21">
    <source>
        <dbReference type="Proteomes" id="UP000314982"/>
    </source>
</evidence>
<evidence type="ECO:0000256" key="14">
    <source>
        <dbReference type="ARBA" id="ARBA00034430"/>
    </source>
</evidence>
<evidence type="ECO:0000259" key="19">
    <source>
        <dbReference type="Pfam" id="PF02932"/>
    </source>
</evidence>
<dbReference type="GO" id="GO:0045211">
    <property type="term" value="C:postsynaptic membrane"/>
    <property type="evidence" value="ECO:0007669"/>
    <property type="project" value="InterPro"/>
</dbReference>
<evidence type="ECO:0000313" key="20">
    <source>
        <dbReference type="Ensembl" id="ENSHHUP00000075289.1"/>
    </source>
</evidence>
<evidence type="ECO:0000256" key="2">
    <source>
        <dbReference type="ARBA" id="ARBA00022475"/>
    </source>
</evidence>
<evidence type="ECO:0000256" key="5">
    <source>
        <dbReference type="ARBA" id="ARBA00023018"/>
    </source>
</evidence>
<feature type="transmembrane region" description="Helical" evidence="17">
    <location>
        <begin position="289"/>
        <end position="310"/>
    </location>
</feature>
<organism evidence="20 21">
    <name type="scientific">Hucho hucho</name>
    <name type="common">huchen</name>
    <dbReference type="NCBI Taxonomy" id="62062"/>
    <lineage>
        <taxon>Eukaryota</taxon>
        <taxon>Metazoa</taxon>
        <taxon>Chordata</taxon>
        <taxon>Craniata</taxon>
        <taxon>Vertebrata</taxon>
        <taxon>Euteleostomi</taxon>
        <taxon>Actinopterygii</taxon>
        <taxon>Neopterygii</taxon>
        <taxon>Teleostei</taxon>
        <taxon>Protacanthopterygii</taxon>
        <taxon>Salmoniformes</taxon>
        <taxon>Salmonidae</taxon>
        <taxon>Salmoninae</taxon>
        <taxon>Hucho</taxon>
    </lineage>
</organism>
<name>A0A4W5QSH2_9TELE</name>
<evidence type="ECO:0000256" key="1">
    <source>
        <dbReference type="ARBA" id="ARBA00022448"/>
    </source>
</evidence>
<dbReference type="PRINTS" id="PR00252">
    <property type="entry name" value="NRIONCHANNEL"/>
</dbReference>
<feature type="transmembrane region" description="Helical" evidence="17">
    <location>
        <begin position="257"/>
        <end position="277"/>
    </location>
</feature>
<evidence type="ECO:0000256" key="12">
    <source>
        <dbReference type="ARBA" id="ARBA00023303"/>
    </source>
</evidence>
<comment type="subcellular location">
    <subcellularLocation>
        <location evidence="13">Synaptic cell membrane</location>
        <topology evidence="13">Multi-pass membrane protein</topology>
    </subcellularLocation>
</comment>
<evidence type="ECO:0000256" key="4">
    <source>
        <dbReference type="ARBA" id="ARBA00022989"/>
    </source>
</evidence>
<evidence type="ECO:0000256" key="3">
    <source>
        <dbReference type="ARBA" id="ARBA00022692"/>
    </source>
</evidence>
<evidence type="ECO:0000256" key="13">
    <source>
        <dbReference type="ARBA" id="ARBA00034099"/>
    </source>
</evidence>
<protein>
    <submittedName>
        <fullName evidence="20">Cholinergic receptor, nicotinic, beta 5b</fullName>
    </submittedName>
</protein>
<dbReference type="AlphaFoldDB" id="A0A4W5QSH2"/>
<dbReference type="Pfam" id="PF02931">
    <property type="entry name" value="Neur_chan_LBD"/>
    <property type="match status" value="1"/>
</dbReference>
<comment type="catalytic activity">
    <reaction evidence="14">
        <text>K(+)(in) = K(+)(out)</text>
        <dbReference type="Rhea" id="RHEA:29463"/>
        <dbReference type="ChEBI" id="CHEBI:29103"/>
    </reaction>
</comment>
<dbReference type="InterPro" id="IPR006201">
    <property type="entry name" value="Neur_channel"/>
</dbReference>
<accession>A0A4W5QSH2</accession>
<keyword evidence="9" id="KW-0675">Receptor</keyword>
<dbReference type="SUPFAM" id="SSF90112">
    <property type="entry name" value="Neurotransmitter-gated ion-channel transmembrane pore"/>
    <property type="match status" value="1"/>
</dbReference>
<dbReference type="InterPro" id="IPR006029">
    <property type="entry name" value="Neurotrans-gated_channel_TM"/>
</dbReference>
<dbReference type="InterPro" id="IPR006202">
    <property type="entry name" value="Neur_chan_lig-bd"/>
</dbReference>
<dbReference type="InterPro" id="IPR002394">
    <property type="entry name" value="Nicotinic_acetylcholine_rcpt"/>
</dbReference>
<reference evidence="21" key="1">
    <citation type="submission" date="2018-06" db="EMBL/GenBank/DDBJ databases">
        <title>Genome assembly of Danube salmon.</title>
        <authorList>
            <person name="Macqueen D.J."/>
            <person name="Gundappa M.K."/>
        </authorList>
    </citation>
    <scope>NUCLEOTIDE SEQUENCE [LARGE SCALE GENOMIC DNA]</scope>
</reference>
<evidence type="ECO:0000256" key="16">
    <source>
        <dbReference type="ARBA" id="ARBA00036634"/>
    </source>
</evidence>
<dbReference type="PRINTS" id="PR00254">
    <property type="entry name" value="NICOTINICR"/>
</dbReference>
<dbReference type="GeneTree" id="ENSGT00940000158417"/>
<reference evidence="20" key="2">
    <citation type="submission" date="2025-08" db="UniProtKB">
        <authorList>
            <consortium name="Ensembl"/>
        </authorList>
    </citation>
    <scope>IDENTIFICATION</scope>
</reference>
<keyword evidence="11" id="KW-1071">Ligand-gated ion channel</keyword>
<proteinExistence type="inferred from homology"/>
<keyword evidence="4 17" id="KW-1133">Transmembrane helix</keyword>
<dbReference type="NCBIfam" id="TIGR00860">
    <property type="entry name" value="LIC"/>
    <property type="match status" value="1"/>
</dbReference>
<feature type="transmembrane region" description="Helical" evidence="17">
    <location>
        <begin position="338"/>
        <end position="360"/>
    </location>
</feature>
<dbReference type="Gene3D" id="2.70.170.10">
    <property type="entry name" value="Neurotransmitter-gated ion-channel ligand-binding domain"/>
    <property type="match status" value="1"/>
</dbReference>
<comment type="catalytic activity">
    <reaction evidence="16">
        <text>Ca(2+)(in) = Ca(2+)(out)</text>
        <dbReference type="Rhea" id="RHEA:29671"/>
        <dbReference type="ChEBI" id="CHEBI:29108"/>
    </reaction>
</comment>
<keyword evidence="12 17" id="KW-0407">Ion channel</keyword>
<keyword evidence="8" id="KW-1015">Disulfide bond</keyword>
<keyword evidence="21" id="KW-1185">Reference proteome</keyword>
<dbReference type="InterPro" id="IPR038050">
    <property type="entry name" value="Neuro_actylchol_rec"/>
</dbReference>
<feature type="domain" description="Neurotransmitter-gated ion-channel ligand-binding" evidence="18">
    <location>
        <begin position="18"/>
        <end position="223"/>
    </location>
</feature>
<keyword evidence="7 17" id="KW-0472">Membrane</keyword>
<keyword evidence="2" id="KW-1003">Cell membrane</keyword>
<feature type="transmembrane region" description="Helical" evidence="17">
    <location>
        <begin position="224"/>
        <end position="245"/>
    </location>
</feature>
<evidence type="ECO:0000256" key="17">
    <source>
        <dbReference type="RuleBase" id="RU000687"/>
    </source>
</evidence>